<organism evidence="2 3">
    <name type="scientific">Ameiurus melas</name>
    <name type="common">Black bullhead</name>
    <name type="synonym">Silurus melas</name>
    <dbReference type="NCBI Taxonomy" id="219545"/>
    <lineage>
        <taxon>Eukaryota</taxon>
        <taxon>Metazoa</taxon>
        <taxon>Chordata</taxon>
        <taxon>Craniata</taxon>
        <taxon>Vertebrata</taxon>
        <taxon>Euteleostomi</taxon>
        <taxon>Actinopterygii</taxon>
        <taxon>Neopterygii</taxon>
        <taxon>Teleostei</taxon>
        <taxon>Ostariophysi</taxon>
        <taxon>Siluriformes</taxon>
        <taxon>Ictaluridae</taxon>
        <taxon>Ameiurus</taxon>
    </lineage>
</organism>
<accession>A0A7J6AWF6</accession>
<evidence type="ECO:0000256" key="1">
    <source>
        <dbReference type="SAM" id="MobiDB-lite"/>
    </source>
</evidence>
<sequence>METKSVSEMADITSVLDIQSNTAPEKDVDISGGARKDAVPPLLKTEGDDSVFYSNEEEVPQQTLDSIWAPHSGEPIWPEKLHSALQIHNSEDQSSCQRIGLMETSSEHDSVAMLKEMESKMENKVNNASPTDIDVHGETAANNRITHTEEISMPPVVPPRASTPAEAAQIKERADTNTDDSSNLLPDEARETGCPGAGSVSLEEVEQQHWLDIACESNDKPFDHLMHAKYGTVSYRRIQRGQTRKTIEMFESMMQL</sequence>
<protein>
    <recommendedName>
        <fullName evidence="4">Ermin</fullName>
    </recommendedName>
</protein>
<dbReference type="EMBL" id="JAAGNN010000007">
    <property type="protein sequence ID" value="KAF4087192.1"/>
    <property type="molecule type" value="Genomic_DNA"/>
</dbReference>
<feature type="region of interest" description="Disordered" evidence="1">
    <location>
        <begin position="17"/>
        <end position="47"/>
    </location>
</feature>
<feature type="compositionally biased region" description="Basic and acidic residues" evidence="1">
    <location>
        <begin position="24"/>
        <end position="38"/>
    </location>
</feature>
<evidence type="ECO:0008006" key="4">
    <source>
        <dbReference type="Google" id="ProtNLM"/>
    </source>
</evidence>
<dbReference type="AlphaFoldDB" id="A0A7J6AWF6"/>
<name>A0A7J6AWF6_AMEME</name>
<feature type="region of interest" description="Disordered" evidence="1">
    <location>
        <begin position="153"/>
        <end position="198"/>
    </location>
</feature>
<proteinExistence type="predicted"/>
<evidence type="ECO:0000313" key="2">
    <source>
        <dbReference type="EMBL" id="KAF4087192.1"/>
    </source>
</evidence>
<comment type="caution">
    <text evidence="2">The sequence shown here is derived from an EMBL/GenBank/DDBJ whole genome shotgun (WGS) entry which is preliminary data.</text>
</comment>
<dbReference type="Proteomes" id="UP000593565">
    <property type="component" value="Unassembled WGS sequence"/>
</dbReference>
<reference evidence="2 3" key="1">
    <citation type="submission" date="2020-02" db="EMBL/GenBank/DDBJ databases">
        <title>A chromosome-scale genome assembly of the black bullhead catfish (Ameiurus melas).</title>
        <authorList>
            <person name="Wen M."/>
            <person name="Zham M."/>
            <person name="Cabau C."/>
            <person name="Klopp C."/>
            <person name="Donnadieu C."/>
            <person name="Roques C."/>
            <person name="Bouchez O."/>
            <person name="Lampietro C."/>
            <person name="Jouanno E."/>
            <person name="Herpin A."/>
            <person name="Louis A."/>
            <person name="Berthelot C."/>
            <person name="Parey E."/>
            <person name="Roest-Crollius H."/>
            <person name="Braasch I."/>
            <person name="Postlethwait J."/>
            <person name="Robinson-Rechavi M."/>
            <person name="Echchiki A."/>
            <person name="Begum T."/>
            <person name="Montfort J."/>
            <person name="Schartl M."/>
            <person name="Bobe J."/>
            <person name="Guiguen Y."/>
        </authorList>
    </citation>
    <scope>NUCLEOTIDE SEQUENCE [LARGE SCALE GENOMIC DNA]</scope>
    <source>
        <strain evidence="2">M_S1</strain>
        <tissue evidence="2">Blood</tissue>
    </source>
</reference>
<evidence type="ECO:0000313" key="3">
    <source>
        <dbReference type="Proteomes" id="UP000593565"/>
    </source>
</evidence>
<keyword evidence="3" id="KW-1185">Reference proteome</keyword>
<gene>
    <name evidence="2" type="ORF">AMELA_G00092970</name>
</gene>